<dbReference type="Pfam" id="PF13223">
    <property type="entry name" value="DUF4031"/>
    <property type="match status" value="1"/>
</dbReference>
<reference evidence="2" key="1">
    <citation type="journal article" date="2015" name="Nature">
        <title>Complex archaea that bridge the gap between prokaryotes and eukaryotes.</title>
        <authorList>
            <person name="Spang A."/>
            <person name="Saw J.H."/>
            <person name="Jorgensen S.L."/>
            <person name="Zaremba-Niedzwiedzka K."/>
            <person name="Martijn J."/>
            <person name="Lind A.E."/>
            <person name="van Eijk R."/>
            <person name="Schleper C."/>
            <person name="Guy L."/>
            <person name="Ettema T.J."/>
        </authorList>
    </citation>
    <scope>NUCLEOTIDE SEQUENCE</scope>
</reference>
<dbReference type="AlphaFoldDB" id="A0A0F9JXV0"/>
<sequence>MLLMDKRGHLVSDLDMGELHYICRLIGIPRWRFHGVRKGHPHYDLPTARLKTLALLRGKARIVSSKALVRRMARR</sequence>
<dbReference type="EMBL" id="LAZR01009123">
    <property type="protein sequence ID" value="KKM74558.1"/>
    <property type="molecule type" value="Genomic_DNA"/>
</dbReference>
<evidence type="ECO:0000313" key="2">
    <source>
        <dbReference type="EMBL" id="KKM74558.1"/>
    </source>
</evidence>
<dbReference type="InterPro" id="IPR025109">
    <property type="entry name" value="DUF4031"/>
</dbReference>
<evidence type="ECO:0000259" key="1">
    <source>
        <dbReference type="Pfam" id="PF13223"/>
    </source>
</evidence>
<comment type="caution">
    <text evidence="2">The sequence shown here is derived from an EMBL/GenBank/DDBJ whole genome shotgun (WGS) entry which is preliminary data.</text>
</comment>
<gene>
    <name evidence="2" type="ORF">LCGC14_1399170</name>
</gene>
<protein>
    <recommendedName>
        <fullName evidence="1">DUF4031 domain-containing protein</fullName>
    </recommendedName>
</protein>
<feature type="domain" description="DUF4031" evidence="1">
    <location>
        <begin position="8"/>
        <end position="74"/>
    </location>
</feature>
<name>A0A0F9JXV0_9ZZZZ</name>
<proteinExistence type="predicted"/>
<accession>A0A0F9JXV0</accession>
<organism evidence="2">
    <name type="scientific">marine sediment metagenome</name>
    <dbReference type="NCBI Taxonomy" id="412755"/>
    <lineage>
        <taxon>unclassified sequences</taxon>
        <taxon>metagenomes</taxon>
        <taxon>ecological metagenomes</taxon>
    </lineage>
</organism>